<evidence type="ECO:0000313" key="2">
    <source>
        <dbReference type="Proteomes" id="UP000256269"/>
    </source>
</evidence>
<accession>A0A3E0H219</accession>
<protein>
    <recommendedName>
        <fullName evidence="3">Leucine rich repeat (LRR) protein</fullName>
    </recommendedName>
</protein>
<comment type="caution">
    <text evidence="1">The sequence shown here is derived from an EMBL/GenBank/DDBJ whole genome shotgun (WGS) entry which is preliminary data.</text>
</comment>
<gene>
    <name evidence="1" type="ORF">BCF44_116183</name>
</gene>
<dbReference type="InterPro" id="IPR011989">
    <property type="entry name" value="ARM-like"/>
</dbReference>
<evidence type="ECO:0008006" key="3">
    <source>
        <dbReference type="Google" id="ProtNLM"/>
    </source>
</evidence>
<sequence>MLHHIPQLAGLAENPALPARLLDRFVELADEELSYYLALRKDLTAEQKSLLAARKPVVELDPDVVPPERDPNTPPEVLTELGRRGDAVIDAGLAWNPATPPDVTARLVGHPVDFVRWQLVDRTDLPEWVYARLATDAMPGIRWDIAANPATPAAVLRRMVAADTSREMRRSLARNPSIPLDLLVDIAGTTRIGPTLLPRIANATVDELRGLATPRIMQVRMLVAEREDLADDLITLLVADRDPGVGKSIVTNPVLTAEQMWDLVTRHGPRLYPRAARNPNCPPDLMRHITRNAQTVRKAYRVIAKHPRAAADALLLCLQDKEARRHAARHPNLPPHTIVELVADPNPDVAEAAAANPSLPPAIMAELLGL</sequence>
<dbReference type="AlphaFoldDB" id="A0A3E0H219"/>
<reference evidence="1 2" key="1">
    <citation type="submission" date="2018-08" db="EMBL/GenBank/DDBJ databases">
        <title>Genomic Encyclopedia of Archaeal and Bacterial Type Strains, Phase II (KMG-II): from individual species to whole genera.</title>
        <authorList>
            <person name="Goeker M."/>
        </authorList>
    </citation>
    <scope>NUCLEOTIDE SEQUENCE [LARGE SCALE GENOMIC DNA]</scope>
    <source>
        <strain evidence="1 2">DSM 45791</strain>
    </source>
</reference>
<dbReference type="EMBL" id="QUNO01000016">
    <property type="protein sequence ID" value="REH36314.1"/>
    <property type="molecule type" value="Genomic_DNA"/>
</dbReference>
<dbReference type="Proteomes" id="UP000256269">
    <property type="component" value="Unassembled WGS sequence"/>
</dbReference>
<name>A0A3E0H219_9PSEU</name>
<evidence type="ECO:0000313" key="1">
    <source>
        <dbReference type="EMBL" id="REH36314.1"/>
    </source>
</evidence>
<organism evidence="1 2">
    <name type="scientific">Kutzneria buriramensis</name>
    <dbReference type="NCBI Taxonomy" id="1045776"/>
    <lineage>
        <taxon>Bacteria</taxon>
        <taxon>Bacillati</taxon>
        <taxon>Actinomycetota</taxon>
        <taxon>Actinomycetes</taxon>
        <taxon>Pseudonocardiales</taxon>
        <taxon>Pseudonocardiaceae</taxon>
        <taxon>Kutzneria</taxon>
    </lineage>
</organism>
<keyword evidence="2" id="KW-1185">Reference proteome</keyword>
<proteinExistence type="predicted"/>
<dbReference type="Gene3D" id="1.25.10.10">
    <property type="entry name" value="Leucine-rich Repeat Variant"/>
    <property type="match status" value="1"/>
</dbReference>